<dbReference type="PANTHER" id="PTHR43776:SF8">
    <property type="entry name" value="ABC TRANSPORTER, ATP-BINDING PROTEIN"/>
    <property type="match status" value="1"/>
</dbReference>
<dbReference type="OrthoDB" id="9802772at2"/>
<dbReference type="SMART" id="SM00382">
    <property type="entry name" value="AAA"/>
    <property type="match status" value="1"/>
</dbReference>
<dbReference type="GO" id="GO:0016887">
    <property type="term" value="F:ATP hydrolysis activity"/>
    <property type="evidence" value="ECO:0007669"/>
    <property type="project" value="InterPro"/>
</dbReference>
<keyword evidence="6" id="KW-1185">Reference proteome</keyword>
<reference evidence="5 6" key="1">
    <citation type="submission" date="2016-10" db="EMBL/GenBank/DDBJ databases">
        <authorList>
            <person name="de Groot N.N."/>
        </authorList>
    </citation>
    <scope>NUCLEOTIDE SEQUENCE [LARGE SCALE GENOMIC DNA]</scope>
    <source>
        <strain evidence="5 6">Calf135</strain>
    </source>
</reference>
<dbReference type="PROSITE" id="PS50893">
    <property type="entry name" value="ABC_TRANSPORTER_2"/>
    <property type="match status" value="1"/>
</dbReference>
<dbReference type="InterPro" id="IPR017871">
    <property type="entry name" value="ABC_transporter-like_CS"/>
</dbReference>
<protein>
    <submittedName>
        <fullName evidence="5">Peptide/nickel transport system ATP-binding protein</fullName>
    </submittedName>
</protein>
<evidence type="ECO:0000256" key="1">
    <source>
        <dbReference type="ARBA" id="ARBA00022448"/>
    </source>
</evidence>
<sequence length="234" mass="26592">MCILEVENLSKSYEISAPYILKKKRKTVVSKFSMKVKRGKTIGLVGDSGCGKSTIARCLVNIEEADSGIIKIDGKTVYSKGMEKENINLFNELDTKKKIQIILQDSYASLNPKRKIGKMICEALMIHEKTLSKKEAEEIVCQYMELCGLEKNFFNRYPHELSGGQRQRVCVVRALVLKPEIIICDEITSALDVSVQAKILNLMLDLKEKFNLTYIFISHDKDVVECFCDRIINL</sequence>
<dbReference type="InterPro" id="IPR050319">
    <property type="entry name" value="ABC_transp_ATP-bind"/>
</dbReference>
<dbReference type="PANTHER" id="PTHR43776">
    <property type="entry name" value="TRANSPORT ATP-BINDING PROTEIN"/>
    <property type="match status" value="1"/>
</dbReference>
<keyword evidence="1" id="KW-0813">Transport</keyword>
<dbReference type="EMBL" id="FODF01000015">
    <property type="protein sequence ID" value="SEN81598.1"/>
    <property type="molecule type" value="Genomic_DNA"/>
</dbReference>
<dbReference type="RefSeq" id="WP_091975949.1">
    <property type="nucleotide sequence ID" value="NZ_CAUWDX010000022.1"/>
</dbReference>
<dbReference type="GO" id="GO:0005524">
    <property type="term" value="F:ATP binding"/>
    <property type="evidence" value="ECO:0007669"/>
    <property type="project" value="UniProtKB-KW"/>
</dbReference>
<accession>A0A1H8JMY5</accession>
<evidence type="ECO:0000256" key="3">
    <source>
        <dbReference type="ARBA" id="ARBA00022840"/>
    </source>
</evidence>
<dbReference type="SUPFAM" id="SSF52540">
    <property type="entry name" value="P-loop containing nucleoside triphosphate hydrolases"/>
    <property type="match status" value="1"/>
</dbReference>
<dbReference type="STRING" id="215200.SAMN05216454_11511"/>
<dbReference type="InterPro" id="IPR027417">
    <property type="entry name" value="P-loop_NTPase"/>
</dbReference>
<evidence type="ECO:0000259" key="4">
    <source>
        <dbReference type="PROSITE" id="PS50893"/>
    </source>
</evidence>
<evidence type="ECO:0000313" key="5">
    <source>
        <dbReference type="EMBL" id="SEN81598.1"/>
    </source>
</evidence>
<evidence type="ECO:0000313" key="6">
    <source>
        <dbReference type="Proteomes" id="UP000199512"/>
    </source>
</evidence>
<name>A0A1H8JMY5_9FIRM</name>
<keyword evidence="2" id="KW-0547">Nucleotide-binding</keyword>
<dbReference type="InterPro" id="IPR003593">
    <property type="entry name" value="AAA+_ATPase"/>
</dbReference>
<dbReference type="PROSITE" id="PS00211">
    <property type="entry name" value="ABC_TRANSPORTER_1"/>
    <property type="match status" value="1"/>
</dbReference>
<dbReference type="Proteomes" id="UP000199512">
    <property type="component" value="Unassembled WGS sequence"/>
</dbReference>
<dbReference type="CDD" id="cd03257">
    <property type="entry name" value="ABC_NikE_OppD_transporters"/>
    <property type="match status" value="1"/>
</dbReference>
<organism evidence="5 6">
    <name type="scientific">Peptostreptococcus russellii</name>
    <dbReference type="NCBI Taxonomy" id="215200"/>
    <lineage>
        <taxon>Bacteria</taxon>
        <taxon>Bacillati</taxon>
        <taxon>Bacillota</taxon>
        <taxon>Clostridia</taxon>
        <taxon>Peptostreptococcales</taxon>
        <taxon>Peptostreptococcaceae</taxon>
        <taxon>Peptostreptococcus</taxon>
    </lineage>
</organism>
<dbReference type="AlphaFoldDB" id="A0A1H8JMY5"/>
<dbReference type="InterPro" id="IPR003439">
    <property type="entry name" value="ABC_transporter-like_ATP-bd"/>
</dbReference>
<dbReference type="GO" id="GO:0055085">
    <property type="term" value="P:transmembrane transport"/>
    <property type="evidence" value="ECO:0007669"/>
    <property type="project" value="UniProtKB-ARBA"/>
</dbReference>
<evidence type="ECO:0000256" key="2">
    <source>
        <dbReference type="ARBA" id="ARBA00022741"/>
    </source>
</evidence>
<feature type="domain" description="ABC transporter" evidence="4">
    <location>
        <begin position="4"/>
        <end position="234"/>
    </location>
</feature>
<dbReference type="Gene3D" id="3.40.50.300">
    <property type="entry name" value="P-loop containing nucleotide triphosphate hydrolases"/>
    <property type="match status" value="1"/>
</dbReference>
<keyword evidence="3 5" id="KW-0067">ATP-binding</keyword>
<proteinExistence type="predicted"/>
<dbReference type="Pfam" id="PF00005">
    <property type="entry name" value="ABC_tran"/>
    <property type="match status" value="1"/>
</dbReference>
<gene>
    <name evidence="5" type="ORF">SAMN05216454_11511</name>
</gene>